<name>A0ABV0UCJ1_9TELE</name>
<dbReference type="EMBL" id="JAHRIQ010064063">
    <property type="protein sequence ID" value="MEQ2242292.1"/>
    <property type="molecule type" value="Genomic_DNA"/>
</dbReference>
<accession>A0ABV0UCJ1</accession>
<protein>
    <submittedName>
        <fullName evidence="1">Uncharacterized protein</fullName>
    </submittedName>
</protein>
<evidence type="ECO:0000313" key="2">
    <source>
        <dbReference type="Proteomes" id="UP001482620"/>
    </source>
</evidence>
<sequence length="123" mass="14536">MSIKQRPNERKKGRDRLTNHLSLSVSRMPFSVSVYICIIDRLVSELDRRYWSFNDVCENFGFSNKINLMSPKDLRPAALSLKRKYNSDLEEDFVEQVVQFRQFVGDRKMTSMSSLQLLKLLRQ</sequence>
<gene>
    <name evidence="1" type="ORF">ILYODFUR_034321</name>
</gene>
<organism evidence="1 2">
    <name type="scientific">Ilyodon furcidens</name>
    <name type="common">goldbreast splitfin</name>
    <dbReference type="NCBI Taxonomy" id="33524"/>
    <lineage>
        <taxon>Eukaryota</taxon>
        <taxon>Metazoa</taxon>
        <taxon>Chordata</taxon>
        <taxon>Craniata</taxon>
        <taxon>Vertebrata</taxon>
        <taxon>Euteleostomi</taxon>
        <taxon>Actinopterygii</taxon>
        <taxon>Neopterygii</taxon>
        <taxon>Teleostei</taxon>
        <taxon>Neoteleostei</taxon>
        <taxon>Acanthomorphata</taxon>
        <taxon>Ovalentaria</taxon>
        <taxon>Atherinomorphae</taxon>
        <taxon>Cyprinodontiformes</taxon>
        <taxon>Goodeidae</taxon>
        <taxon>Ilyodon</taxon>
    </lineage>
</organism>
<keyword evidence="2" id="KW-1185">Reference proteome</keyword>
<evidence type="ECO:0000313" key="1">
    <source>
        <dbReference type="EMBL" id="MEQ2242292.1"/>
    </source>
</evidence>
<comment type="caution">
    <text evidence="1">The sequence shown here is derived from an EMBL/GenBank/DDBJ whole genome shotgun (WGS) entry which is preliminary data.</text>
</comment>
<proteinExistence type="predicted"/>
<reference evidence="1 2" key="1">
    <citation type="submission" date="2021-06" db="EMBL/GenBank/DDBJ databases">
        <authorList>
            <person name="Palmer J.M."/>
        </authorList>
    </citation>
    <scope>NUCLEOTIDE SEQUENCE [LARGE SCALE GENOMIC DNA]</scope>
    <source>
        <strain evidence="2">if_2019</strain>
        <tissue evidence="1">Muscle</tissue>
    </source>
</reference>
<dbReference type="Proteomes" id="UP001482620">
    <property type="component" value="Unassembled WGS sequence"/>
</dbReference>